<keyword evidence="6 8" id="KW-0067">ATP-binding</keyword>
<keyword evidence="4" id="KW-0472">Membrane</keyword>
<dbReference type="GO" id="GO:0005524">
    <property type="term" value="F:ATP binding"/>
    <property type="evidence" value="ECO:0007669"/>
    <property type="project" value="UniProtKB-KW"/>
</dbReference>
<dbReference type="InterPro" id="IPR003593">
    <property type="entry name" value="AAA+_ATPase"/>
</dbReference>
<evidence type="ECO:0000256" key="5">
    <source>
        <dbReference type="ARBA" id="ARBA00022741"/>
    </source>
</evidence>
<dbReference type="EMBL" id="SNVI01000005">
    <property type="protein sequence ID" value="TFE37532.1"/>
    <property type="molecule type" value="Genomic_DNA"/>
</dbReference>
<dbReference type="Proteomes" id="UP000297385">
    <property type="component" value="Unassembled WGS sequence"/>
</dbReference>
<keyword evidence="2" id="KW-0813">Transport</keyword>
<feature type="domain" description="ABC transporter" evidence="7">
    <location>
        <begin position="7"/>
        <end position="252"/>
    </location>
</feature>
<dbReference type="PANTHER" id="PTHR43166:SF15">
    <property type="entry name" value="HISTIDINE TRANSPORT ATP-BINDING PROTEIN HISP"/>
    <property type="match status" value="1"/>
</dbReference>
<name>A0A4Y8MJC0_9BURK</name>
<dbReference type="SUPFAM" id="SSF52540">
    <property type="entry name" value="P-loop containing nucleoside triphosphate hydrolases"/>
    <property type="match status" value="1"/>
</dbReference>
<evidence type="ECO:0000259" key="7">
    <source>
        <dbReference type="PROSITE" id="PS50893"/>
    </source>
</evidence>
<dbReference type="SMART" id="SM00382">
    <property type="entry name" value="AAA"/>
    <property type="match status" value="1"/>
</dbReference>
<evidence type="ECO:0000313" key="9">
    <source>
        <dbReference type="Proteomes" id="UP000297385"/>
    </source>
</evidence>
<organism evidence="8 9">
    <name type="scientific">Paraburkholderia dipogonis</name>
    <dbReference type="NCBI Taxonomy" id="1211383"/>
    <lineage>
        <taxon>Bacteria</taxon>
        <taxon>Pseudomonadati</taxon>
        <taxon>Pseudomonadota</taxon>
        <taxon>Betaproteobacteria</taxon>
        <taxon>Burkholderiales</taxon>
        <taxon>Burkholderiaceae</taxon>
        <taxon>Paraburkholderia</taxon>
    </lineage>
</organism>
<dbReference type="PROSITE" id="PS50893">
    <property type="entry name" value="ABC_TRANSPORTER_2"/>
    <property type="match status" value="1"/>
</dbReference>
<dbReference type="GeneID" id="97303833"/>
<dbReference type="PANTHER" id="PTHR43166">
    <property type="entry name" value="AMINO ACID IMPORT ATP-BINDING PROTEIN"/>
    <property type="match status" value="1"/>
</dbReference>
<evidence type="ECO:0000256" key="2">
    <source>
        <dbReference type="ARBA" id="ARBA00022448"/>
    </source>
</evidence>
<dbReference type="InterPro" id="IPR003439">
    <property type="entry name" value="ABC_transporter-like_ATP-bd"/>
</dbReference>
<dbReference type="InterPro" id="IPR030679">
    <property type="entry name" value="ABC_ATPase_HisP-typ"/>
</dbReference>
<proteinExistence type="inferred from homology"/>
<evidence type="ECO:0000256" key="3">
    <source>
        <dbReference type="ARBA" id="ARBA00022475"/>
    </source>
</evidence>
<reference evidence="8 9" key="1">
    <citation type="submission" date="2019-03" db="EMBL/GenBank/DDBJ databases">
        <title>Complete Genome Sequence of Paraburkholderia dipogonis ICMP 19430T, a Nitrogen-fixing Symbiont of the South African Invasive Legume Dipogon lignosus in New Zealand.</title>
        <authorList>
            <person name="De Meyer S.E."/>
        </authorList>
    </citation>
    <scope>NUCLEOTIDE SEQUENCE [LARGE SCALE GENOMIC DNA]</scope>
    <source>
        <strain evidence="8 9">ICMP 19430</strain>
    </source>
</reference>
<dbReference type="InterPro" id="IPR050086">
    <property type="entry name" value="MetN_ABC_transporter-like"/>
</dbReference>
<evidence type="ECO:0000256" key="6">
    <source>
        <dbReference type="ARBA" id="ARBA00022840"/>
    </source>
</evidence>
<keyword evidence="3" id="KW-1003">Cell membrane</keyword>
<dbReference type="GO" id="GO:0016887">
    <property type="term" value="F:ATP hydrolysis activity"/>
    <property type="evidence" value="ECO:0007669"/>
    <property type="project" value="InterPro"/>
</dbReference>
<evidence type="ECO:0000256" key="4">
    <source>
        <dbReference type="ARBA" id="ARBA00022519"/>
    </source>
</evidence>
<comment type="caution">
    <text evidence="8">The sequence shown here is derived from an EMBL/GenBank/DDBJ whole genome shotgun (WGS) entry which is preliminary data.</text>
</comment>
<dbReference type="InterPro" id="IPR027417">
    <property type="entry name" value="P-loop_NTPase"/>
</dbReference>
<comment type="similarity">
    <text evidence="1">Belongs to the ABC transporter superfamily.</text>
</comment>
<sequence length="255" mass="28232">MTASPILEIQDLKKRFAADLVLDGINLQVSQGEVISLIGSSGSGKSTLLRCINFLEKPTSGLISLYGQTVKVDPDGRGVFNCVNSAAIPEFRKQVGMVFQNFNLWPHRTVVQNVTEALRFVKGMKRFEAEEAAMEMLAKVGMAEKRNAYPSQLSGVQQQRVAIARALAMKPGVVLFDEPTSALDPELVGEVLKVIRNLADEGNTILLVTHEMRFAREVSSRTVFLHRGKIEEDDTPEVIFTSARSDRVRSFLSQH</sequence>
<keyword evidence="4" id="KW-0997">Cell inner membrane</keyword>
<accession>A0A4Y8MJC0</accession>
<dbReference type="PIRSF" id="PIRSF039085">
    <property type="entry name" value="ABC_ATPase_HisP"/>
    <property type="match status" value="1"/>
</dbReference>
<evidence type="ECO:0000313" key="8">
    <source>
        <dbReference type="EMBL" id="TFE37532.1"/>
    </source>
</evidence>
<keyword evidence="5" id="KW-0547">Nucleotide-binding</keyword>
<dbReference type="RefSeq" id="WP_134466058.1">
    <property type="nucleotide sequence ID" value="NZ_JBHMFL010000057.1"/>
</dbReference>
<dbReference type="CDD" id="cd03262">
    <property type="entry name" value="ABC_HisP_GlnQ"/>
    <property type="match status" value="1"/>
</dbReference>
<protein>
    <submittedName>
        <fullName evidence="8">Amino acid ABC transporter ATP-binding protein</fullName>
    </submittedName>
</protein>
<gene>
    <name evidence="8" type="ORF">E2553_39565</name>
</gene>
<dbReference type="Pfam" id="PF00005">
    <property type="entry name" value="ABC_tran"/>
    <property type="match status" value="1"/>
</dbReference>
<dbReference type="AlphaFoldDB" id="A0A4Y8MJC0"/>
<dbReference type="FunFam" id="3.40.50.300:FF:000020">
    <property type="entry name" value="Amino acid ABC transporter ATP-binding component"/>
    <property type="match status" value="1"/>
</dbReference>
<dbReference type="Gene3D" id="3.40.50.300">
    <property type="entry name" value="P-loop containing nucleotide triphosphate hydrolases"/>
    <property type="match status" value="1"/>
</dbReference>
<evidence type="ECO:0000256" key="1">
    <source>
        <dbReference type="ARBA" id="ARBA00005417"/>
    </source>
</evidence>
<dbReference type="GO" id="GO:0015424">
    <property type="term" value="F:ABC-type amino acid transporter activity"/>
    <property type="evidence" value="ECO:0007669"/>
    <property type="project" value="InterPro"/>
</dbReference>